<feature type="region of interest" description="Disordered" evidence="1">
    <location>
        <begin position="1216"/>
        <end position="1242"/>
    </location>
</feature>
<evidence type="ECO:0000313" key="4">
    <source>
        <dbReference type="Proteomes" id="UP000265515"/>
    </source>
</evidence>
<keyword evidence="2" id="KW-1133">Transmembrane helix</keyword>
<comment type="caution">
    <text evidence="3">The sequence shown here is derived from an EMBL/GenBank/DDBJ whole genome shotgun (WGS) entry which is preliminary data.</text>
</comment>
<dbReference type="CDD" id="cd00719">
    <property type="entry name" value="GIY-YIG_SF"/>
    <property type="match status" value="1"/>
</dbReference>
<feature type="transmembrane region" description="Helical" evidence="2">
    <location>
        <begin position="132"/>
        <end position="149"/>
    </location>
</feature>
<feature type="region of interest" description="Disordered" evidence="1">
    <location>
        <begin position="25"/>
        <end position="51"/>
    </location>
</feature>
<evidence type="ECO:0008006" key="5">
    <source>
        <dbReference type="Google" id="ProtNLM"/>
    </source>
</evidence>
<evidence type="ECO:0000313" key="3">
    <source>
        <dbReference type="EMBL" id="GBG59867.1"/>
    </source>
</evidence>
<feature type="region of interest" description="Disordered" evidence="1">
    <location>
        <begin position="1690"/>
        <end position="1753"/>
    </location>
</feature>
<dbReference type="STRING" id="69332.A0A388JQ06"/>
<sequence>MRRNEEDDRMNKLLAFVENEQLEAAEKKKAGQEKKRLEEEKLRMEEAKQREEAEKRRAQAIMEATAVQAFAEQMVALEEKIKDHVQSTLIASEEKNAKLHDSLRRFLERTDGEVPVWGTYGLTNFRISIEQVLITLFLLLVTVGVAPWARKVLMVTPERDDFFDLKGPAVYCLISSWCKRMYIGQTVRGEGERWWEHIRCTELGNNGHAPKLFSFLKVFDWQKYLVLPIATGTGDGLQPLQVLEKTIIHRFSPALNVVGRGTGTKRRARPGKKERQKAREVVPMHRKGLLSFALAGPARRYFSLTELLEDAIAAGVKAVRLTSSGGEVWGEKWSVVRRKFGTSTVNDGEAKFPLGRSKRRLEEGGTFKVGPIVKTESARSRGKGYLRLLLEMPGKQAELKRFDVTKFVFLYRRARKFKTKTTRRTLKEKIIAVIRKKTGVNIRLKVNVGVKYSHQLRKRKIHDTVVMCVEKSRIHPVLKAVLRRRVRVVWKKKRTVEEVLANHRKAAREATAQCTCNQDQMPRVDGHMLARIAQCSVAPVFMHKGKNILQGDIGTKTMKVQRSVGRSLETIMRRDLYQVADPSMFQEAVSDRSVARPACSEKQAREVAEKLSHLVVVPVDRNPGDLVVMCPSTYQHSLQMMFNLNLAYQQVTEKNDKEVLAHVRTEFGRLGLDKIGAWNPAAKLGQAYVLPKHKDLTRWRPIAPANAEGTKTAGRRLARALNYLLERVPKARHFNLKVMAMLKKNLEKAGRRLNLLGANQKLVHGVRLVDDVTLAVACNMGDYWSVTLAREISLSFEKTYGKQLVLVRTDDGSNSWDFLGTRAAALPGLITFIIRPRHKNEEASVEGTLAFSCFQDYASYSDKRVKAGTVIAALHRIRHLATDPAAGVPAVLSIGIEPGRRGFPPALFSNALAVFARATGPFGAALKTLLEMPVKIGREVGGARKGMGKGARTREADMGSGPRCAVPGYCASGEAGTSSAAADGTAGEGSAVGFDSTSVADRGARDFRGPDIPEEIAEHLRGPVLAAACPPRPPSGAQQSSMKNFVVDELQREFDQAVASFFFENVITFNVARSDSYKNLERIMNMAARSRKMLRMPGYNYLRTKALPVEYKDVDMDLDKIREPWDATGLTLMTDDTTMTSNMPVVNFIAAGDSGAVMGSNDKGADVQGAHKRPDLVVDRRPGMHRAWATICPYEKHGQRWEDGYADVVFGDHVGEDNGRDTDGLRDKGHRDDEAQRSCPNDGSACACGGVDVAPATKIASTLRRLGVRRNCEHSDSLCFDSCEDLEGVQRVLELPEEFSSHGSRVDWPELRGGFDGRSRVHGAMVVDVRERHPTLTKIDVKVLSMWTTASPCERNWSTFDLIHTKRRNFLSLENLQMLVFIHWNKKLLRMSKAKMGFVNTEQLEWETPEDEAPFDGFMREGEYDPAEVRRRAANWSKSCGRRSRTTRFDAHDIQEEREDNGAWLLDVSYRPRRLANDERGKIVIADYDEEDDDCDSDGDAELLDVHLTDKRFTRRSGGGSCSATDVAITPQTAACWGMTDGGSRDAHVDSAAARVIRDFGVYVDAPVPGHAEHEDRYIDSGKDDELHDAAEDNQSTDRNAFSTSDPGLPLGETFASMLHHVAPIVARGSMMDFEKHLAAMSPMRSDSGGQTPDWARFTRPTPPALLLSEDISTDVEDGSRGMVDRRRAEVDEDGGLDRPHAAATQREAVSPPEIDACKVRQVRSLAGRKKGGKNKLKEPAGPAGRGGRGGARKTVTLSASLQEKCAVVQQAKKRKAQKVSKKVAAASLSPRRNPKRRRTCVQEDDDSESNSASPSSDVPLSSDAPSSSDASSSSETLPSTATSNNNECHTLTQCPTLEKEFEEGIVKKNANGHICDANWNKVDFRVKGGMRAVILEKAKANKDKKKKVRVNVVTFDGMLPPEIVARDDNPGSQNLNVSHISQKEIEEKKREKAQREFDQLIDGTKDLVKEGKERWSWDLRPEKEEGGLGI</sequence>
<dbReference type="InterPro" id="IPR012337">
    <property type="entry name" value="RNaseH-like_sf"/>
</dbReference>
<feature type="compositionally biased region" description="Basic and acidic residues" evidence="1">
    <location>
        <begin position="1216"/>
        <end position="1236"/>
    </location>
</feature>
<reference evidence="3 4" key="1">
    <citation type="journal article" date="2018" name="Cell">
        <title>The Chara Genome: Secondary Complexity and Implications for Plant Terrestrialization.</title>
        <authorList>
            <person name="Nishiyama T."/>
            <person name="Sakayama H."/>
            <person name="Vries J.D."/>
            <person name="Buschmann H."/>
            <person name="Saint-Marcoux D."/>
            <person name="Ullrich K.K."/>
            <person name="Haas F.B."/>
            <person name="Vanderstraeten L."/>
            <person name="Becker D."/>
            <person name="Lang D."/>
            <person name="Vosolsobe S."/>
            <person name="Rombauts S."/>
            <person name="Wilhelmsson P.K.I."/>
            <person name="Janitza P."/>
            <person name="Kern R."/>
            <person name="Heyl A."/>
            <person name="Rumpler F."/>
            <person name="Villalobos L.I.A.C."/>
            <person name="Clay J.M."/>
            <person name="Skokan R."/>
            <person name="Toyoda A."/>
            <person name="Suzuki Y."/>
            <person name="Kagoshima H."/>
            <person name="Schijlen E."/>
            <person name="Tajeshwar N."/>
            <person name="Catarino B."/>
            <person name="Hetherington A.J."/>
            <person name="Saltykova A."/>
            <person name="Bonnot C."/>
            <person name="Breuninger H."/>
            <person name="Symeonidi A."/>
            <person name="Radhakrishnan G.V."/>
            <person name="Van Nieuwerburgh F."/>
            <person name="Deforce D."/>
            <person name="Chang C."/>
            <person name="Karol K.G."/>
            <person name="Hedrich R."/>
            <person name="Ulvskov P."/>
            <person name="Glockner G."/>
            <person name="Delwiche C.F."/>
            <person name="Petrasek J."/>
            <person name="Van de Peer Y."/>
            <person name="Friml J."/>
            <person name="Beilby M."/>
            <person name="Dolan L."/>
            <person name="Kohara Y."/>
            <person name="Sugano S."/>
            <person name="Fujiyama A."/>
            <person name="Delaux P.-M."/>
            <person name="Quint M."/>
            <person name="TheiBen G."/>
            <person name="Hagemann M."/>
            <person name="Harholt J."/>
            <person name="Dunand C."/>
            <person name="Zachgo S."/>
            <person name="Langdale J."/>
            <person name="Maumus F."/>
            <person name="Straeten D.V.D."/>
            <person name="Gould S.B."/>
            <person name="Rensing S.A."/>
        </authorList>
    </citation>
    <scope>NUCLEOTIDE SEQUENCE [LARGE SCALE GENOMIC DNA]</scope>
    <source>
        <strain evidence="3 4">S276</strain>
    </source>
</reference>
<feature type="compositionally biased region" description="Basic and acidic residues" evidence="1">
    <location>
        <begin position="1690"/>
        <end position="1701"/>
    </location>
</feature>
<feature type="compositionally biased region" description="Basic residues" evidence="1">
    <location>
        <begin position="1772"/>
        <end position="1782"/>
    </location>
</feature>
<dbReference type="Proteomes" id="UP000265515">
    <property type="component" value="Unassembled WGS sequence"/>
</dbReference>
<keyword evidence="4" id="KW-1185">Reference proteome</keyword>
<dbReference type="OrthoDB" id="1607513at2759"/>
<organism evidence="3 4">
    <name type="scientific">Chara braunii</name>
    <name type="common">Braun's stonewort</name>
    <dbReference type="NCBI Taxonomy" id="69332"/>
    <lineage>
        <taxon>Eukaryota</taxon>
        <taxon>Viridiplantae</taxon>
        <taxon>Streptophyta</taxon>
        <taxon>Charophyceae</taxon>
        <taxon>Charales</taxon>
        <taxon>Characeae</taxon>
        <taxon>Chara</taxon>
    </lineage>
</organism>
<dbReference type="EMBL" id="BFEA01000007">
    <property type="protein sequence ID" value="GBG59867.1"/>
    <property type="molecule type" value="Genomic_DNA"/>
</dbReference>
<proteinExistence type="predicted"/>
<keyword evidence="2" id="KW-0472">Membrane</keyword>
<name>A0A388JQ06_CHABU</name>
<keyword evidence="2" id="KW-0812">Transmembrane</keyword>
<evidence type="ECO:0000256" key="1">
    <source>
        <dbReference type="SAM" id="MobiDB-lite"/>
    </source>
</evidence>
<dbReference type="SUPFAM" id="SSF53098">
    <property type="entry name" value="Ribonuclease H-like"/>
    <property type="match status" value="1"/>
</dbReference>
<feature type="region of interest" description="Disordered" evidence="1">
    <location>
        <begin position="1772"/>
        <end position="1850"/>
    </location>
</feature>
<gene>
    <name evidence="3" type="ORF">CBR_g66674</name>
</gene>
<dbReference type="Gramene" id="GBG59867">
    <property type="protein sequence ID" value="GBG59867"/>
    <property type="gene ID" value="CBR_g66674"/>
</dbReference>
<evidence type="ECO:0000256" key="2">
    <source>
        <dbReference type="SAM" id="Phobius"/>
    </source>
</evidence>
<feature type="compositionally biased region" description="Low complexity" evidence="1">
    <location>
        <begin position="1810"/>
        <end position="1844"/>
    </location>
</feature>
<protein>
    <recommendedName>
        <fullName evidence="5">GIY-YIG domain-containing protein</fullName>
    </recommendedName>
</protein>
<accession>A0A388JQ06</accession>